<gene>
    <name evidence="1" type="ORF">DFH07DRAFT_810004</name>
</gene>
<protein>
    <submittedName>
        <fullName evidence="1">Uncharacterized protein</fullName>
    </submittedName>
</protein>
<dbReference type="EMBL" id="JARJLG010000034">
    <property type="protein sequence ID" value="KAJ7765841.1"/>
    <property type="molecule type" value="Genomic_DNA"/>
</dbReference>
<evidence type="ECO:0000313" key="2">
    <source>
        <dbReference type="Proteomes" id="UP001215280"/>
    </source>
</evidence>
<comment type="caution">
    <text evidence="1">The sequence shown here is derived from an EMBL/GenBank/DDBJ whole genome shotgun (WGS) entry which is preliminary data.</text>
</comment>
<dbReference type="Proteomes" id="UP001215280">
    <property type="component" value="Unassembled WGS sequence"/>
</dbReference>
<sequence length="105" mass="12302">MARSIRASKSEPDRNLVLVLKLLACIIFELWRACTAGCFPVLLVRECVFRFPPHNRRIRPDAIDYVDLVSMLNFRRMFRLNPSNSLGVEDAARNEWDPHRSLEWC</sequence>
<dbReference type="AlphaFoldDB" id="A0AAD7JM88"/>
<accession>A0AAD7JM88</accession>
<proteinExistence type="predicted"/>
<evidence type="ECO:0000313" key="1">
    <source>
        <dbReference type="EMBL" id="KAJ7765841.1"/>
    </source>
</evidence>
<organism evidence="1 2">
    <name type="scientific">Mycena maculata</name>
    <dbReference type="NCBI Taxonomy" id="230809"/>
    <lineage>
        <taxon>Eukaryota</taxon>
        <taxon>Fungi</taxon>
        <taxon>Dikarya</taxon>
        <taxon>Basidiomycota</taxon>
        <taxon>Agaricomycotina</taxon>
        <taxon>Agaricomycetes</taxon>
        <taxon>Agaricomycetidae</taxon>
        <taxon>Agaricales</taxon>
        <taxon>Marasmiineae</taxon>
        <taxon>Mycenaceae</taxon>
        <taxon>Mycena</taxon>
    </lineage>
</organism>
<name>A0AAD7JM88_9AGAR</name>
<reference evidence="1" key="1">
    <citation type="submission" date="2023-03" db="EMBL/GenBank/DDBJ databases">
        <title>Massive genome expansion in bonnet fungi (Mycena s.s.) driven by repeated elements and novel gene families across ecological guilds.</title>
        <authorList>
            <consortium name="Lawrence Berkeley National Laboratory"/>
            <person name="Harder C.B."/>
            <person name="Miyauchi S."/>
            <person name="Viragh M."/>
            <person name="Kuo A."/>
            <person name="Thoen E."/>
            <person name="Andreopoulos B."/>
            <person name="Lu D."/>
            <person name="Skrede I."/>
            <person name="Drula E."/>
            <person name="Henrissat B."/>
            <person name="Morin E."/>
            <person name="Kohler A."/>
            <person name="Barry K."/>
            <person name="LaButti K."/>
            <person name="Morin E."/>
            <person name="Salamov A."/>
            <person name="Lipzen A."/>
            <person name="Mereny Z."/>
            <person name="Hegedus B."/>
            <person name="Baldrian P."/>
            <person name="Stursova M."/>
            <person name="Weitz H."/>
            <person name="Taylor A."/>
            <person name="Grigoriev I.V."/>
            <person name="Nagy L.G."/>
            <person name="Martin F."/>
            <person name="Kauserud H."/>
        </authorList>
    </citation>
    <scope>NUCLEOTIDE SEQUENCE</scope>
    <source>
        <strain evidence="1">CBHHK188m</strain>
    </source>
</reference>
<keyword evidence="2" id="KW-1185">Reference proteome</keyword>